<dbReference type="EMBL" id="CM039439">
    <property type="protein sequence ID" value="KAI4296999.1"/>
    <property type="molecule type" value="Genomic_DNA"/>
</dbReference>
<protein>
    <submittedName>
        <fullName evidence="1">Uncharacterized protein</fullName>
    </submittedName>
</protein>
<proteinExistence type="predicted"/>
<name>A0ACB9KIH3_BAUVA</name>
<comment type="caution">
    <text evidence="1">The sequence shown here is derived from an EMBL/GenBank/DDBJ whole genome shotgun (WGS) entry which is preliminary data.</text>
</comment>
<evidence type="ECO:0000313" key="2">
    <source>
        <dbReference type="Proteomes" id="UP000828941"/>
    </source>
</evidence>
<sequence>MSLFYCQSLVKLKKVDLGYCKELVELPDFSMASNLEEVELYCCSNLLRVHPSILSLHKLVRLNLSDCKALTSLKSSIHLSSLRYLSLGHCSRLKEFSVTSENMIDLNLASTAINELPSSIGSLNKLESLLLDGCKSLKNLPSNLANMKSLRSLRIHGCIQLDASNLHNLLDGLWSLQELLLEQCCNLFELPENISMLSSLRLLLLKETDVRSLPASIKHLTKLEKLDLSGCRRLRFLPELPSSIKEFYAYNCTSLETVEFTSEIAELVRENKIRIRFQNCVNLSQYSLKAVGVNAHFILKKTAYQHLSTIKEGKMLDCPLDVIYPGSKVPAWFEPRTTQASITIEIPFAQTSKIWGFIFCVVVGRFPSNDKNFIGCDCYLESKESERGQMSLWSSIYAYEFISDHVCLWFDDRFCLQAHAANDECTAYKPKLVFEFFAQTDNVSDRRGDITIKECGVCPVNASEYCDFIKEMELKLMLQPRANEIGVRNSNGRIDGKGTFLPKKEFKKLTFPLLSTGNWKNGTQGLKDIIS</sequence>
<dbReference type="Proteomes" id="UP000828941">
    <property type="component" value="Chromosome 14"/>
</dbReference>
<accession>A0ACB9KIH3</accession>
<organism evidence="1 2">
    <name type="scientific">Bauhinia variegata</name>
    <name type="common">Purple orchid tree</name>
    <name type="synonym">Phanera variegata</name>
    <dbReference type="NCBI Taxonomy" id="167791"/>
    <lineage>
        <taxon>Eukaryota</taxon>
        <taxon>Viridiplantae</taxon>
        <taxon>Streptophyta</taxon>
        <taxon>Embryophyta</taxon>
        <taxon>Tracheophyta</taxon>
        <taxon>Spermatophyta</taxon>
        <taxon>Magnoliopsida</taxon>
        <taxon>eudicotyledons</taxon>
        <taxon>Gunneridae</taxon>
        <taxon>Pentapetalae</taxon>
        <taxon>rosids</taxon>
        <taxon>fabids</taxon>
        <taxon>Fabales</taxon>
        <taxon>Fabaceae</taxon>
        <taxon>Cercidoideae</taxon>
        <taxon>Cercideae</taxon>
        <taxon>Bauhiniinae</taxon>
        <taxon>Bauhinia</taxon>
    </lineage>
</organism>
<keyword evidence="2" id="KW-1185">Reference proteome</keyword>
<gene>
    <name evidence="1" type="ORF">L6164_036911</name>
</gene>
<reference evidence="1 2" key="1">
    <citation type="journal article" date="2022" name="DNA Res.">
        <title>Chromosomal-level genome assembly of the orchid tree Bauhinia variegata (Leguminosae; Cercidoideae) supports the allotetraploid origin hypothesis of Bauhinia.</title>
        <authorList>
            <person name="Zhong Y."/>
            <person name="Chen Y."/>
            <person name="Zheng D."/>
            <person name="Pang J."/>
            <person name="Liu Y."/>
            <person name="Luo S."/>
            <person name="Meng S."/>
            <person name="Qian L."/>
            <person name="Wei D."/>
            <person name="Dai S."/>
            <person name="Zhou R."/>
        </authorList>
    </citation>
    <scope>NUCLEOTIDE SEQUENCE [LARGE SCALE GENOMIC DNA]</scope>
    <source>
        <strain evidence="1">BV-YZ2020</strain>
    </source>
</reference>
<evidence type="ECO:0000313" key="1">
    <source>
        <dbReference type="EMBL" id="KAI4296999.1"/>
    </source>
</evidence>